<keyword evidence="8" id="KW-1185">Reference proteome</keyword>
<dbReference type="SUPFAM" id="SSF46689">
    <property type="entry name" value="Homeodomain-like"/>
    <property type="match status" value="1"/>
</dbReference>
<dbReference type="InterPro" id="IPR009057">
    <property type="entry name" value="Homeodomain-like_sf"/>
</dbReference>
<organism evidence="7 8">
    <name type="scientific">Actinomycetospora chlora</name>
    <dbReference type="NCBI Taxonomy" id="663608"/>
    <lineage>
        <taxon>Bacteria</taxon>
        <taxon>Bacillati</taxon>
        <taxon>Actinomycetota</taxon>
        <taxon>Actinomycetes</taxon>
        <taxon>Pseudonocardiales</taxon>
        <taxon>Pseudonocardiaceae</taxon>
        <taxon>Actinomycetospora</taxon>
    </lineage>
</organism>
<comment type="caution">
    <text evidence="7">The sequence shown here is derived from an EMBL/GenBank/DDBJ whole genome shotgun (WGS) entry which is preliminary data.</text>
</comment>
<keyword evidence="1" id="KW-0805">Transcription regulation</keyword>
<keyword evidence="2 4" id="KW-0238">DNA-binding</keyword>
<evidence type="ECO:0000256" key="4">
    <source>
        <dbReference type="PROSITE-ProRule" id="PRU00335"/>
    </source>
</evidence>
<dbReference type="PANTHER" id="PTHR30055">
    <property type="entry name" value="HTH-TYPE TRANSCRIPTIONAL REGULATOR RUTR"/>
    <property type="match status" value="1"/>
</dbReference>
<reference evidence="8" key="1">
    <citation type="journal article" date="2019" name="Int. J. Syst. Evol. Microbiol.">
        <title>The Global Catalogue of Microorganisms (GCM) 10K type strain sequencing project: providing services to taxonomists for standard genome sequencing and annotation.</title>
        <authorList>
            <consortium name="The Broad Institute Genomics Platform"/>
            <consortium name="The Broad Institute Genome Sequencing Center for Infectious Disease"/>
            <person name="Wu L."/>
            <person name="Ma J."/>
        </authorList>
    </citation>
    <scope>NUCLEOTIDE SEQUENCE [LARGE SCALE GENOMIC DNA]</scope>
    <source>
        <strain evidence="8">JCM 17979</strain>
    </source>
</reference>
<accession>A0ABP9BEL9</accession>
<dbReference type="PROSITE" id="PS50977">
    <property type="entry name" value="HTH_TETR_2"/>
    <property type="match status" value="1"/>
</dbReference>
<dbReference type="InterPro" id="IPR001647">
    <property type="entry name" value="HTH_TetR"/>
</dbReference>
<evidence type="ECO:0000256" key="1">
    <source>
        <dbReference type="ARBA" id="ARBA00023015"/>
    </source>
</evidence>
<dbReference type="Pfam" id="PF00440">
    <property type="entry name" value="TetR_N"/>
    <property type="match status" value="1"/>
</dbReference>
<feature type="region of interest" description="Disordered" evidence="5">
    <location>
        <begin position="1"/>
        <end position="31"/>
    </location>
</feature>
<dbReference type="InterPro" id="IPR041490">
    <property type="entry name" value="KstR2_TetR_C"/>
</dbReference>
<feature type="DNA-binding region" description="H-T-H motif" evidence="4">
    <location>
        <begin position="53"/>
        <end position="72"/>
    </location>
</feature>
<evidence type="ECO:0000259" key="6">
    <source>
        <dbReference type="PROSITE" id="PS50977"/>
    </source>
</evidence>
<dbReference type="Pfam" id="PF17932">
    <property type="entry name" value="TetR_C_24"/>
    <property type="match status" value="1"/>
</dbReference>
<dbReference type="Proteomes" id="UP001500928">
    <property type="component" value="Unassembled WGS sequence"/>
</dbReference>
<feature type="domain" description="HTH tetR-type" evidence="6">
    <location>
        <begin position="30"/>
        <end position="90"/>
    </location>
</feature>
<dbReference type="PANTHER" id="PTHR30055:SF234">
    <property type="entry name" value="HTH-TYPE TRANSCRIPTIONAL REGULATOR BETI"/>
    <property type="match status" value="1"/>
</dbReference>
<evidence type="ECO:0000256" key="3">
    <source>
        <dbReference type="ARBA" id="ARBA00023163"/>
    </source>
</evidence>
<evidence type="ECO:0000256" key="2">
    <source>
        <dbReference type="ARBA" id="ARBA00023125"/>
    </source>
</evidence>
<proteinExistence type="predicted"/>
<dbReference type="SUPFAM" id="SSF48498">
    <property type="entry name" value="Tetracyclin repressor-like, C-terminal domain"/>
    <property type="match status" value="1"/>
</dbReference>
<evidence type="ECO:0000256" key="5">
    <source>
        <dbReference type="SAM" id="MobiDB-lite"/>
    </source>
</evidence>
<keyword evidence="3" id="KW-0804">Transcription</keyword>
<dbReference type="EMBL" id="BAABHO010000025">
    <property type="protein sequence ID" value="GAA4794383.1"/>
    <property type="molecule type" value="Genomic_DNA"/>
</dbReference>
<evidence type="ECO:0000313" key="7">
    <source>
        <dbReference type="EMBL" id="GAA4794383.1"/>
    </source>
</evidence>
<dbReference type="PRINTS" id="PR00455">
    <property type="entry name" value="HTHTETR"/>
</dbReference>
<protein>
    <submittedName>
        <fullName evidence="7">TetR/AcrR family transcriptional regulator</fullName>
    </submittedName>
</protein>
<evidence type="ECO:0000313" key="8">
    <source>
        <dbReference type="Proteomes" id="UP001500928"/>
    </source>
</evidence>
<dbReference type="InterPro" id="IPR036271">
    <property type="entry name" value="Tet_transcr_reg_TetR-rel_C_sf"/>
</dbReference>
<name>A0ABP9BEL9_9PSEU</name>
<dbReference type="Gene3D" id="1.10.357.10">
    <property type="entry name" value="Tetracycline Repressor, domain 2"/>
    <property type="match status" value="1"/>
</dbReference>
<dbReference type="InterPro" id="IPR050109">
    <property type="entry name" value="HTH-type_TetR-like_transc_reg"/>
</dbReference>
<dbReference type="Gene3D" id="1.10.10.60">
    <property type="entry name" value="Homeodomain-like"/>
    <property type="match status" value="1"/>
</dbReference>
<gene>
    <name evidence="7" type="ORF">GCM10023200_32930</name>
</gene>
<sequence>MPSVTNARPPAREGDPPTGTPLGTRRGRPAYDTSSLVEVAARVFNERGYDATSMEDLSAAAGITKSSFYHHVRGKEALLRAALERALDGLFGILDEPAATTGSPLARLRHIVRRQVEVLVAELPHVTLLLRLRGNTETERWALGRRREFDAAIAALVRDASAAGELRAGLDPAVDARLLSGIVNSLVEWYRPGRVPVEDLVAEVDRMAFEGLLAQAPATRRRPF</sequence>